<protein>
    <recommendedName>
        <fullName evidence="2">Flavinylation-associated cytochrome domain-containing protein</fullName>
    </recommendedName>
</protein>
<proteinExistence type="predicted"/>
<name>A0A5J4J8W8_9BACI</name>
<keyword evidence="1" id="KW-1133">Transmembrane helix</keyword>
<feature type="transmembrane region" description="Helical" evidence="1">
    <location>
        <begin position="153"/>
        <end position="171"/>
    </location>
</feature>
<gene>
    <name evidence="3" type="ORF">BpJC7_25790</name>
</gene>
<dbReference type="AlphaFoldDB" id="A0A5J4J8W8"/>
<dbReference type="Proteomes" id="UP000391919">
    <property type="component" value="Unassembled WGS sequence"/>
</dbReference>
<keyword evidence="1" id="KW-0812">Transmembrane</keyword>
<comment type="caution">
    <text evidence="3">The sequence shown here is derived from an EMBL/GenBank/DDBJ whole genome shotgun (WGS) entry which is preliminary data.</text>
</comment>
<feature type="transmembrane region" description="Helical" evidence="1">
    <location>
        <begin position="75"/>
        <end position="100"/>
    </location>
</feature>
<dbReference type="Pfam" id="PF14358">
    <property type="entry name" value="DUF4405"/>
    <property type="match status" value="1"/>
</dbReference>
<feature type="domain" description="Flavinylation-associated cytochrome" evidence="2">
    <location>
        <begin position="77"/>
        <end position="134"/>
    </location>
</feature>
<evidence type="ECO:0000313" key="3">
    <source>
        <dbReference type="EMBL" id="GER71276.1"/>
    </source>
</evidence>
<organism evidence="3 4">
    <name type="scientific">Weizmannia acidilactici</name>
    <dbReference type="NCBI Taxonomy" id="2607726"/>
    <lineage>
        <taxon>Bacteria</taxon>
        <taxon>Bacillati</taxon>
        <taxon>Bacillota</taxon>
        <taxon>Bacilli</taxon>
        <taxon>Bacillales</taxon>
        <taxon>Bacillaceae</taxon>
        <taxon>Heyndrickxia</taxon>
    </lineage>
</organism>
<evidence type="ECO:0000313" key="4">
    <source>
        <dbReference type="Proteomes" id="UP000391919"/>
    </source>
</evidence>
<dbReference type="InterPro" id="IPR016174">
    <property type="entry name" value="Di-haem_cyt_TM"/>
</dbReference>
<keyword evidence="4" id="KW-1185">Reference proteome</keyword>
<feature type="transmembrane region" description="Helical" evidence="1">
    <location>
        <begin position="35"/>
        <end position="54"/>
    </location>
</feature>
<reference evidence="3 4" key="1">
    <citation type="submission" date="2019-09" db="EMBL/GenBank/DDBJ databases">
        <title>Draft genome sequence of Bacillus sp. JC-7.</title>
        <authorList>
            <person name="Tanaka N."/>
            <person name="Shiwa Y."/>
            <person name="Fujita N."/>
            <person name="Tanasupawat S."/>
        </authorList>
    </citation>
    <scope>NUCLEOTIDE SEQUENCE [LARGE SCALE GENOMIC DNA]</scope>
    <source>
        <strain evidence="3 4">JC-7</strain>
    </source>
</reference>
<accession>A0A5J4J8W8</accession>
<feature type="transmembrane region" description="Helical" evidence="1">
    <location>
        <begin position="120"/>
        <end position="141"/>
    </location>
</feature>
<dbReference type="GO" id="GO:0016020">
    <property type="term" value="C:membrane"/>
    <property type="evidence" value="ECO:0007669"/>
    <property type="project" value="InterPro"/>
</dbReference>
<evidence type="ECO:0000256" key="1">
    <source>
        <dbReference type="SAM" id="Phobius"/>
    </source>
</evidence>
<dbReference type="RefSeq" id="WP_151681583.1">
    <property type="nucleotide sequence ID" value="NZ_BKZP01000020.1"/>
</dbReference>
<evidence type="ECO:0000259" key="2">
    <source>
        <dbReference type="Pfam" id="PF14358"/>
    </source>
</evidence>
<dbReference type="InterPro" id="IPR025517">
    <property type="entry name" value="DUF4405"/>
</dbReference>
<sequence>MKKNYIKFAIDLIMAIMFVLFFNTRVLGGLAYHEIAGLVFGVMFLTHVLLNFNWVKNVTLKMLDKKLPWKARGSYALNLLLLVSMCFIIISGIIISRVVFPNINLGNENWFKITHISVSSLVLILVGIHVGLHWHWVVNVFKRIIHFKTKKKWIGYAVKIAAALILAFGVYEIKQTGFVNRVASATTVFSGNSSGGQMEGHDHFDSASGQGPDFMNGEKPGFANGQRPVFENGQKPNFAKGERLEGAEHEGGNVNVLNVILTYSGIMAVFVVITYYIRKLTLRKKRRKMA</sequence>
<feature type="transmembrane region" description="Helical" evidence="1">
    <location>
        <begin position="5"/>
        <end position="23"/>
    </location>
</feature>
<dbReference type="SUPFAM" id="SSF81342">
    <property type="entry name" value="Transmembrane di-heme cytochromes"/>
    <property type="match status" value="1"/>
</dbReference>
<keyword evidence="1" id="KW-0472">Membrane</keyword>
<dbReference type="EMBL" id="BKZQ01000042">
    <property type="protein sequence ID" value="GER71276.1"/>
    <property type="molecule type" value="Genomic_DNA"/>
</dbReference>
<dbReference type="GO" id="GO:0022904">
    <property type="term" value="P:respiratory electron transport chain"/>
    <property type="evidence" value="ECO:0007669"/>
    <property type="project" value="InterPro"/>
</dbReference>
<feature type="transmembrane region" description="Helical" evidence="1">
    <location>
        <begin position="256"/>
        <end position="277"/>
    </location>
</feature>